<evidence type="ECO:0000256" key="1">
    <source>
        <dbReference type="SAM" id="Phobius"/>
    </source>
</evidence>
<dbReference type="Proteomes" id="UP000033203">
    <property type="component" value="Unassembled WGS sequence"/>
</dbReference>
<feature type="transmembrane region" description="Helical" evidence="1">
    <location>
        <begin position="190"/>
        <end position="209"/>
    </location>
</feature>
<dbReference type="EMBL" id="JXTP01000077">
    <property type="protein sequence ID" value="KIU26382.1"/>
    <property type="molecule type" value="Genomic_DNA"/>
</dbReference>
<keyword evidence="1" id="KW-0472">Membrane</keyword>
<gene>
    <name evidence="2" type="ORF">SR41_14530</name>
</gene>
<feature type="transmembrane region" description="Helical" evidence="1">
    <location>
        <begin position="55"/>
        <end position="78"/>
    </location>
</feature>
<name>A0A0D1M6A8_9SPHN</name>
<accession>A0A0D1M6A8</accession>
<protein>
    <submittedName>
        <fullName evidence="2">Membrane protein</fullName>
    </submittedName>
</protein>
<comment type="caution">
    <text evidence="2">The sequence shown here is derived from an EMBL/GenBank/DDBJ whole genome shotgun (WGS) entry which is preliminary data.</text>
</comment>
<feature type="transmembrane region" description="Helical" evidence="1">
    <location>
        <begin position="85"/>
        <end position="102"/>
    </location>
</feature>
<dbReference type="AlphaFoldDB" id="A0A0D1M6A8"/>
<evidence type="ECO:0000313" key="2">
    <source>
        <dbReference type="EMBL" id="KIU26382.1"/>
    </source>
</evidence>
<organism evidence="2 3">
    <name type="scientific">Sphingomonas melonis</name>
    <dbReference type="NCBI Taxonomy" id="152682"/>
    <lineage>
        <taxon>Bacteria</taxon>
        <taxon>Pseudomonadati</taxon>
        <taxon>Pseudomonadota</taxon>
        <taxon>Alphaproteobacteria</taxon>
        <taxon>Sphingomonadales</taxon>
        <taxon>Sphingomonadaceae</taxon>
        <taxon>Sphingomonas</taxon>
    </lineage>
</organism>
<evidence type="ECO:0000313" key="3">
    <source>
        <dbReference type="Proteomes" id="UP000033203"/>
    </source>
</evidence>
<dbReference type="PANTHER" id="PTHR37314">
    <property type="entry name" value="SLR0142 PROTEIN"/>
    <property type="match status" value="1"/>
</dbReference>
<keyword evidence="1" id="KW-1133">Transmembrane helix</keyword>
<feature type="transmembrane region" description="Helical" evidence="1">
    <location>
        <begin position="163"/>
        <end position="184"/>
    </location>
</feature>
<reference evidence="2 3" key="1">
    <citation type="submission" date="2015-01" db="EMBL/GenBank/DDBJ databases">
        <title>Genome of Sphingomonas taxi strain 30a.</title>
        <authorList>
            <person name="Eevers N."/>
            <person name="Van Hamme J."/>
            <person name="Bottos E."/>
            <person name="Weyens N."/>
            <person name="Vangronsveld J."/>
        </authorList>
    </citation>
    <scope>NUCLEOTIDE SEQUENCE [LARGE SCALE GENOMIC DNA]</scope>
    <source>
        <strain evidence="2 3">30a</strain>
    </source>
</reference>
<dbReference type="Pfam" id="PF06912">
    <property type="entry name" value="DUF1275"/>
    <property type="match status" value="1"/>
</dbReference>
<dbReference type="PANTHER" id="PTHR37314:SF4">
    <property type="entry name" value="UPF0700 TRANSMEMBRANE PROTEIN YOAK"/>
    <property type="match status" value="1"/>
</dbReference>
<keyword evidence="1" id="KW-0812">Transmembrane</keyword>
<dbReference type="InterPro" id="IPR010699">
    <property type="entry name" value="DUF1275"/>
</dbReference>
<proteinExistence type="predicted"/>
<dbReference type="PATRIC" id="fig|1549858.7.peg.666"/>
<sequence length="215" mass="21837">MTRYDRRFWFLAAGLSATAGYVDAIGFLRLGGFFVSFMSGNSTRFAVGAVTDAHVAYVAGALIAGFAAGVAGGTWLSVRHGGGRLPVSLLLMGALLALAAASDGRSPAMATSLMMAAAMGAANTIFQRDGEVSIGVTYMTGTLVKFVQRLTAALMGGGPRWAWLPYALLWMGLVAGACGGAAVYGAVGTAGVWLAVAAVALLAGYARAIGRPHAP</sequence>